<comment type="subcellular location">
    <subcellularLocation>
        <location evidence="1">Membrane</location>
    </subcellularLocation>
</comment>
<organism evidence="9 10">
    <name type="scientific">Cloeon dipterum</name>
    <dbReference type="NCBI Taxonomy" id="197152"/>
    <lineage>
        <taxon>Eukaryota</taxon>
        <taxon>Metazoa</taxon>
        <taxon>Ecdysozoa</taxon>
        <taxon>Arthropoda</taxon>
        <taxon>Hexapoda</taxon>
        <taxon>Insecta</taxon>
        <taxon>Pterygota</taxon>
        <taxon>Palaeoptera</taxon>
        <taxon>Ephemeroptera</taxon>
        <taxon>Pisciforma</taxon>
        <taxon>Baetidae</taxon>
        <taxon>Cloeon</taxon>
    </lineage>
</organism>
<dbReference type="Proteomes" id="UP000494165">
    <property type="component" value="Unassembled WGS sequence"/>
</dbReference>
<evidence type="ECO:0000256" key="8">
    <source>
        <dbReference type="ARBA" id="ARBA00033369"/>
    </source>
</evidence>
<evidence type="ECO:0000256" key="2">
    <source>
        <dbReference type="ARBA" id="ARBA00007046"/>
    </source>
</evidence>
<evidence type="ECO:0000256" key="5">
    <source>
        <dbReference type="ARBA" id="ARBA00023065"/>
    </source>
</evidence>
<dbReference type="SUPFAM" id="SSF47928">
    <property type="entry name" value="N-terminal domain of the delta subunit of the F1F0-ATP synthase"/>
    <property type="match status" value="1"/>
</dbReference>
<dbReference type="PANTHER" id="PTHR11910">
    <property type="entry name" value="ATP SYNTHASE DELTA CHAIN"/>
    <property type="match status" value="1"/>
</dbReference>
<evidence type="ECO:0000313" key="10">
    <source>
        <dbReference type="Proteomes" id="UP000494165"/>
    </source>
</evidence>
<protein>
    <recommendedName>
        <fullName evidence="8">Oligomycin sensitivity conferral protein</fullName>
    </recommendedName>
</protein>
<comment type="caution">
    <text evidence="9">The sequence shown here is derived from an EMBL/GenBank/DDBJ whole genome shotgun (WGS) entry which is preliminary data.</text>
</comment>
<sequence length="159" mass="17425">MATSRAILSVRAFSSSAAAKQLVKTPIQVFGLEGRYASALYSAASKEKKLEVVEKELVGLKNQMKADARLQEFIKDPSMKRLVKKDILTKIAGVLKLSNLSTNLLTLLAENGRLKNLDTVISTFKTLMAAHRGEVVCEVTTAKVRHGICVSSISYRIFP</sequence>
<reference evidence="9 10" key="1">
    <citation type="submission" date="2020-04" db="EMBL/GenBank/DDBJ databases">
        <authorList>
            <person name="Alioto T."/>
            <person name="Alioto T."/>
            <person name="Gomez Garrido J."/>
        </authorList>
    </citation>
    <scope>NUCLEOTIDE SEQUENCE [LARGE SCALE GENOMIC DNA]</scope>
</reference>
<dbReference type="Gene3D" id="1.10.520.20">
    <property type="entry name" value="N-terminal domain of the delta subunit of the F1F0-ATP synthase"/>
    <property type="match status" value="1"/>
</dbReference>
<dbReference type="PRINTS" id="PR00125">
    <property type="entry name" value="ATPASEDELTA"/>
</dbReference>
<comment type="similarity">
    <text evidence="2">Belongs to the ATPase delta chain family.</text>
</comment>
<evidence type="ECO:0000313" key="9">
    <source>
        <dbReference type="EMBL" id="CAB3368984.1"/>
    </source>
</evidence>
<evidence type="ECO:0000256" key="1">
    <source>
        <dbReference type="ARBA" id="ARBA00004370"/>
    </source>
</evidence>
<dbReference type="GO" id="GO:0046933">
    <property type="term" value="F:proton-transporting ATP synthase activity, rotational mechanism"/>
    <property type="evidence" value="ECO:0007669"/>
    <property type="project" value="InterPro"/>
</dbReference>
<dbReference type="InterPro" id="IPR026015">
    <property type="entry name" value="ATP_synth_OSCP/delta_N_sf"/>
</dbReference>
<evidence type="ECO:0000256" key="6">
    <source>
        <dbReference type="ARBA" id="ARBA00023136"/>
    </source>
</evidence>
<dbReference type="InterPro" id="IPR000711">
    <property type="entry name" value="ATPase_OSCP/dsu"/>
</dbReference>
<keyword evidence="4" id="KW-0375">Hydrogen ion transport</keyword>
<dbReference type="Pfam" id="PF00213">
    <property type="entry name" value="OSCP"/>
    <property type="match status" value="1"/>
</dbReference>
<dbReference type="GO" id="GO:0016020">
    <property type="term" value="C:membrane"/>
    <property type="evidence" value="ECO:0007669"/>
    <property type="project" value="UniProtKB-SubCell"/>
</dbReference>
<keyword evidence="7" id="KW-0066">ATP synthesis</keyword>
<dbReference type="NCBIfam" id="TIGR01145">
    <property type="entry name" value="ATP_synt_delta"/>
    <property type="match status" value="1"/>
</dbReference>
<evidence type="ECO:0000256" key="4">
    <source>
        <dbReference type="ARBA" id="ARBA00022781"/>
    </source>
</evidence>
<name>A0A8S1CMI1_9INSE</name>
<dbReference type="EMBL" id="CADEPI010000041">
    <property type="protein sequence ID" value="CAB3368984.1"/>
    <property type="molecule type" value="Genomic_DNA"/>
</dbReference>
<dbReference type="OrthoDB" id="1262810at2759"/>
<keyword evidence="3" id="KW-0813">Transport</keyword>
<evidence type="ECO:0000256" key="7">
    <source>
        <dbReference type="ARBA" id="ARBA00023310"/>
    </source>
</evidence>
<gene>
    <name evidence="9" type="ORF">CLODIP_2_CD10999</name>
</gene>
<keyword evidence="5" id="KW-0406">Ion transport</keyword>
<proteinExistence type="inferred from homology"/>
<keyword evidence="6" id="KW-0472">Membrane</keyword>
<keyword evidence="10" id="KW-1185">Reference proteome</keyword>
<accession>A0A8S1CMI1</accession>
<evidence type="ECO:0000256" key="3">
    <source>
        <dbReference type="ARBA" id="ARBA00022448"/>
    </source>
</evidence>
<dbReference type="AlphaFoldDB" id="A0A8S1CMI1"/>